<dbReference type="RefSeq" id="XP_033673702.1">
    <property type="nucleotide sequence ID" value="XM_033815198.1"/>
</dbReference>
<feature type="domain" description="NADH:flavin oxidoreductase/NADH oxidase N-terminal" evidence="5">
    <location>
        <begin position="26"/>
        <end position="390"/>
    </location>
</feature>
<dbReference type="InterPro" id="IPR001155">
    <property type="entry name" value="OxRdtase_FMN_N"/>
</dbReference>
<dbReference type="Pfam" id="PF00724">
    <property type="entry name" value="Oxidored_FMN"/>
    <property type="match status" value="1"/>
</dbReference>
<dbReference type="InterPro" id="IPR013785">
    <property type="entry name" value="Aldolase_TIM"/>
</dbReference>
<dbReference type="PANTHER" id="PTHR43656:SF2">
    <property type="entry name" value="BINDING OXIDOREDUCTASE, PUTATIVE (AFU_ORTHOLOGUE AFUA_2G08260)-RELATED"/>
    <property type="match status" value="1"/>
</dbReference>
<name>A0A6A6D194_ZASCE</name>
<dbReference type="Gene3D" id="3.20.20.70">
    <property type="entry name" value="Aldolase class I"/>
    <property type="match status" value="1"/>
</dbReference>
<evidence type="ECO:0000259" key="5">
    <source>
        <dbReference type="Pfam" id="PF00724"/>
    </source>
</evidence>
<dbReference type="PANTHER" id="PTHR43656">
    <property type="entry name" value="BINDING OXIDOREDUCTASE, PUTATIVE (AFU_ORTHOLOGUE AFUA_2G08260)-RELATED"/>
    <property type="match status" value="1"/>
</dbReference>
<keyword evidence="2" id="KW-0285">Flavoprotein</keyword>
<proteinExistence type="inferred from homology"/>
<accession>A0A6A6D194</accession>
<dbReference type="OrthoDB" id="1663137at2759"/>
<dbReference type="GeneID" id="54568470"/>
<gene>
    <name evidence="6" type="ORF">M409DRAFT_62498</name>
</gene>
<keyword evidence="7" id="KW-1185">Reference proteome</keyword>
<evidence type="ECO:0000256" key="2">
    <source>
        <dbReference type="ARBA" id="ARBA00022630"/>
    </source>
</evidence>
<dbReference type="Proteomes" id="UP000799537">
    <property type="component" value="Unassembled WGS sequence"/>
</dbReference>
<evidence type="ECO:0000313" key="6">
    <source>
        <dbReference type="EMBL" id="KAF2172813.1"/>
    </source>
</evidence>
<dbReference type="SUPFAM" id="SSF51395">
    <property type="entry name" value="FMN-linked oxidoreductases"/>
    <property type="match status" value="1"/>
</dbReference>
<evidence type="ECO:0000256" key="1">
    <source>
        <dbReference type="ARBA" id="ARBA00005979"/>
    </source>
</evidence>
<reference evidence="6" key="1">
    <citation type="journal article" date="2020" name="Stud. Mycol.">
        <title>101 Dothideomycetes genomes: a test case for predicting lifestyles and emergence of pathogens.</title>
        <authorList>
            <person name="Haridas S."/>
            <person name="Albert R."/>
            <person name="Binder M."/>
            <person name="Bloem J."/>
            <person name="Labutti K."/>
            <person name="Salamov A."/>
            <person name="Andreopoulos B."/>
            <person name="Baker S."/>
            <person name="Barry K."/>
            <person name="Bills G."/>
            <person name="Bluhm B."/>
            <person name="Cannon C."/>
            <person name="Castanera R."/>
            <person name="Culley D."/>
            <person name="Daum C."/>
            <person name="Ezra D."/>
            <person name="Gonzalez J."/>
            <person name="Henrissat B."/>
            <person name="Kuo A."/>
            <person name="Liang C."/>
            <person name="Lipzen A."/>
            <person name="Lutzoni F."/>
            <person name="Magnuson J."/>
            <person name="Mondo S."/>
            <person name="Nolan M."/>
            <person name="Ohm R."/>
            <person name="Pangilinan J."/>
            <person name="Park H.-J."/>
            <person name="Ramirez L."/>
            <person name="Alfaro M."/>
            <person name="Sun H."/>
            <person name="Tritt A."/>
            <person name="Yoshinaga Y."/>
            <person name="Zwiers L.-H."/>
            <person name="Turgeon B."/>
            <person name="Goodwin S."/>
            <person name="Spatafora J."/>
            <person name="Crous P."/>
            <person name="Grigoriev I."/>
        </authorList>
    </citation>
    <scope>NUCLEOTIDE SEQUENCE</scope>
    <source>
        <strain evidence="6">ATCC 36951</strain>
    </source>
</reference>
<evidence type="ECO:0000256" key="4">
    <source>
        <dbReference type="ARBA" id="ARBA00023002"/>
    </source>
</evidence>
<sequence length="484" mass="53192">MGDAGNIVEPNTSKDNFKSATDLIAEPLTLPCGLRLPNRLVKCPMQETLAEPPNFDPPIHKFKNLYKKWSQAQYGLLITGQVQVDIRFFSIAGDVCTHPDSTSPEIMAKWKEWASIAQADGTPCIVQLAHPGRMSPAGAGNRPKEMQALCPSSVPVKLGDTWLDKLALDTLLGTPKEMTLEDIDQTVENFVRGAVMARDAGFAGSQLHGAHGFLLSQFLSPHTNRRTDDYGGTPEKRMTLLKRLVREIRARCPPPYCLSVKLNSGDYMGTEGLQQQEALEQVRWLVTCGMIDFVEISGGNAEQKTSKLHNSFPTKTISQAPKMLESTRIREGFFTEFAEKIQAMKSPIPIQLSGGFRSRTGMADAIDSGVCDLIGLGRAAVLEPELPRKVLLNADFDDDHALGMSHKVRGQWFANMIPAKVVGGSLPIEFFYYNMRRLGSGLVSDPNASIPFVFFNNIWEGLRSSILAALQRLTLARAATTGQT</sequence>
<dbReference type="GO" id="GO:0010181">
    <property type="term" value="F:FMN binding"/>
    <property type="evidence" value="ECO:0007669"/>
    <property type="project" value="InterPro"/>
</dbReference>
<dbReference type="EMBL" id="ML993580">
    <property type="protein sequence ID" value="KAF2172813.1"/>
    <property type="molecule type" value="Genomic_DNA"/>
</dbReference>
<evidence type="ECO:0000313" key="7">
    <source>
        <dbReference type="Proteomes" id="UP000799537"/>
    </source>
</evidence>
<keyword evidence="4" id="KW-0560">Oxidoreductase</keyword>
<protein>
    <recommendedName>
        <fullName evidence="5">NADH:flavin oxidoreductase/NADH oxidase N-terminal domain-containing protein</fullName>
    </recommendedName>
</protein>
<organism evidence="6 7">
    <name type="scientific">Zasmidium cellare ATCC 36951</name>
    <dbReference type="NCBI Taxonomy" id="1080233"/>
    <lineage>
        <taxon>Eukaryota</taxon>
        <taxon>Fungi</taxon>
        <taxon>Dikarya</taxon>
        <taxon>Ascomycota</taxon>
        <taxon>Pezizomycotina</taxon>
        <taxon>Dothideomycetes</taxon>
        <taxon>Dothideomycetidae</taxon>
        <taxon>Mycosphaerellales</taxon>
        <taxon>Mycosphaerellaceae</taxon>
        <taxon>Zasmidium</taxon>
    </lineage>
</organism>
<keyword evidence="3" id="KW-0288">FMN</keyword>
<comment type="similarity">
    <text evidence="1">Belongs to the NADH:flavin oxidoreductase/NADH oxidase family.</text>
</comment>
<dbReference type="AlphaFoldDB" id="A0A6A6D194"/>
<evidence type="ECO:0000256" key="3">
    <source>
        <dbReference type="ARBA" id="ARBA00022643"/>
    </source>
</evidence>
<dbReference type="InterPro" id="IPR051799">
    <property type="entry name" value="NADH_flavin_oxidoreductase"/>
</dbReference>
<dbReference type="GO" id="GO:0016491">
    <property type="term" value="F:oxidoreductase activity"/>
    <property type="evidence" value="ECO:0007669"/>
    <property type="project" value="UniProtKB-KW"/>
</dbReference>